<organism evidence="1 2">
    <name type="scientific">Chitinophaga pollutisoli</name>
    <dbReference type="NCBI Taxonomy" id="3133966"/>
    <lineage>
        <taxon>Bacteria</taxon>
        <taxon>Pseudomonadati</taxon>
        <taxon>Bacteroidota</taxon>
        <taxon>Chitinophagia</taxon>
        <taxon>Chitinophagales</taxon>
        <taxon>Chitinophagaceae</taxon>
        <taxon>Chitinophaga</taxon>
    </lineage>
</organism>
<protein>
    <submittedName>
        <fullName evidence="1">Uncharacterized protein</fullName>
    </submittedName>
</protein>
<keyword evidence="2" id="KW-1185">Reference proteome</keyword>
<evidence type="ECO:0000313" key="2">
    <source>
        <dbReference type="Proteomes" id="UP001485459"/>
    </source>
</evidence>
<evidence type="ECO:0000313" key="1">
    <source>
        <dbReference type="EMBL" id="WZN41991.1"/>
    </source>
</evidence>
<dbReference type="Proteomes" id="UP001485459">
    <property type="component" value="Chromosome"/>
</dbReference>
<proteinExistence type="predicted"/>
<dbReference type="RefSeq" id="WP_341836834.1">
    <property type="nucleotide sequence ID" value="NZ_CP149822.1"/>
</dbReference>
<dbReference type="EMBL" id="CP149822">
    <property type="protein sequence ID" value="WZN41991.1"/>
    <property type="molecule type" value="Genomic_DNA"/>
</dbReference>
<reference evidence="2" key="1">
    <citation type="submission" date="2024-03" db="EMBL/GenBank/DDBJ databases">
        <title>Chitinophaga horti sp. nov., isolated from garden soil.</title>
        <authorList>
            <person name="Lee D.S."/>
            <person name="Han D.M."/>
            <person name="Baek J.H."/>
            <person name="Choi D.G."/>
            <person name="Jeon J.H."/>
            <person name="Jeon C.O."/>
        </authorList>
    </citation>
    <scope>NUCLEOTIDE SEQUENCE [LARGE SCALE GENOMIC DNA]</scope>
    <source>
        <strain evidence="2">GPA1</strain>
    </source>
</reference>
<gene>
    <name evidence="1" type="ORF">WJU16_02940</name>
</gene>
<accession>A0ABZ2YQE0</accession>
<sequence length="129" mass="15557">MKKVIDNDGDYREIADLEKAITQAKEFSGYRMEEDGYQKTKQRQFIYWMDLWIKLELVKAGLRPSRISLPLRFPHQYKDKVLECLKENSIVEYLSETVIYIYREEKVYAGHLFQTRSGRWQLEWESVLP</sequence>
<name>A0ABZ2YQE0_9BACT</name>